<proteinExistence type="predicted"/>
<name>A0A1H7TZV5_9GAMM</name>
<dbReference type="GO" id="GO:0006556">
    <property type="term" value="P:S-adenosylmethionine biosynthetic process"/>
    <property type="evidence" value="ECO:0007669"/>
    <property type="project" value="InterPro"/>
</dbReference>
<dbReference type="InterPro" id="IPR002133">
    <property type="entry name" value="S-AdoMet_synthetase"/>
</dbReference>
<dbReference type="AlphaFoldDB" id="A0A1H7TZV5"/>
<keyword evidence="1" id="KW-0479">Metal-binding</keyword>
<organism evidence="3 4">
    <name type="scientific">Halomonas daqiaonensis</name>
    <dbReference type="NCBI Taxonomy" id="650850"/>
    <lineage>
        <taxon>Bacteria</taxon>
        <taxon>Pseudomonadati</taxon>
        <taxon>Pseudomonadota</taxon>
        <taxon>Gammaproteobacteria</taxon>
        <taxon>Oceanospirillales</taxon>
        <taxon>Halomonadaceae</taxon>
        <taxon>Halomonas</taxon>
    </lineage>
</organism>
<dbReference type="STRING" id="650850.SAMN04488129_1195"/>
<gene>
    <name evidence="3" type="ORF">SAMN04488129_1195</name>
</gene>
<dbReference type="InterPro" id="IPR022636">
    <property type="entry name" value="S-AdoMet_synthetase_sfam"/>
</dbReference>
<feature type="domain" description="S-adenosylmethionine synthetase central" evidence="2">
    <location>
        <begin position="1"/>
        <end position="71"/>
    </location>
</feature>
<dbReference type="GO" id="GO:0005524">
    <property type="term" value="F:ATP binding"/>
    <property type="evidence" value="ECO:0007669"/>
    <property type="project" value="InterPro"/>
</dbReference>
<evidence type="ECO:0000259" key="2">
    <source>
        <dbReference type="Pfam" id="PF02772"/>
    </source>
</evidence>
<dbReference type="EMBL" id="FOBC01000019">
    <property type="protein sequence ID" value="SEL90069.1"/>
    <property type="molecule type" value="Genomic_DNA"/>
</dbReference>
<dbReference type="PANTHER" id="PTHR11964">
    <property type="entry name" value="S-ADENOSYLMETHIONINE SYNTHETASE"/>
    <property type="match status" value="1"/>
</dbReference>
<evidence type="ECO:0000256" key="1">
    <source>
        <dbReference type="ARBA" id="ARBA00022723"/>
    </source>
</evidence>
<protein>
    <submittedName>
        <fullName evidence="3">S-adenosylmethionine synthetase, central domain</fullName>
    </submittedName>
</protein>
<dbReference type="Gene3D" id="3.30.300.10">
    <property type="match status" value="1"/>
</dbReference>
<evidence type="ECO:0000313" key="3">
    <source>
        <dbReference type="EMBL" id="SEL90069.1"/>
    </source>
</evidence>
<dbReference type="SUPFAM" id="SSF55973">
    <property type="entry name" value="S-adenosylmethionine synthetase"/>
    <property type="match status" value="1"/>
</dbReference>
<accession>A0A1H7TZV5</accession>
<dbReference type="GO" id="GO:0004478">
    <property type="term" value="F:methionine adenosyltransferase activity"/>
    <property type="evidence" value="ECO:0007669"/>
    <property type="project" value="InterPro"/>
</dbReference>
<sequence>MFGYASDETPELLPLPIKLAHRLMRRHRELRDSGALPWLRPDAKAQVSVRYRGEEPVAVETVVLSTQHDSSNSGSPSVE</sequence>
<dbReference type="InterPro" id="IPR022629">
    <property type="entry name" value="S-AdoMet_synt_central"/>
</dbReference>
<dbReference type="Proteomes" id="UP000198807">
    <property type="component" value="Unassembled WGS sequence"/>
</dbReference>
<evidence type="ECO:0000313" key="4">
    <source>
        <dbReference type="Proteomes" id="UP000198807"/>
    </source>
</evidence>
<dbReference type="GO" id="GO:0046872">
    <property type="term" value="F:metal ion binding"/>
    <property type="evidence" value="ECO:0007669"/>
    <property type="project" value="UniProtKB-KW"/>
</dbReference>
<reference evidence="4" key="1">
    <citation type="submission" date="2016-10" db="EMBL/GenBank/DDBJ databases">
        <authorList>
            <person name="Varghese N."/>
            <person name="Submissions S."/>
        </authorList>
    </citation>
    <scope>NUCLEOTIDE SEQUENCE [LARGE SCALE GENOMIC DNA]</scope>
    <source>
        <strain evidence="4">CGMCC 1.9150</strain>
    </source>
</reference>
<keyword evidence="4" id="KW-1185">Reference proteome</keyword>
<dbReference type="Pfam" id="PF02772">
    <property type="entry name" value="S-AdoMet_synt_M"/>
    <property type="match status" value="1"/>
</dbReference>